<accession>A0A1E4S197</accession>
<evidence type="ECO:0000256" key="1">
    <source>
        <dbReference type="SAM" id="MobiDB-lite"/>
    </source>
</evidence>
<feature type="compositionally biased region" description="Acidic residues" evidence="1">
    <location>
        <begin position="2287"/>
        <end position="2297"/>
    </location>
</feature>
<organism evidence="5 6">
    <name type="scientific">Cyberlindnera jadinii (strain ATCC 18201 / CBS 1600 / BCRC 20928 / JCM 3617 / NBRC 0987 / NRRL Y-1542)</name>
    <name type="common">Torula yeast</name>
    <name type="synonym">Candida utilis</name>
    <dbReference type="NCBI Taxonomy" id="983966"/>
    <lineage>
        <taxon>Eukaryota</taxon>
        <taxon>Fungi</taxon>
        <taxon>Dikarya</taxon>
        <taxon>Ascomycota</taxon>
        <taxon>Saccharomycotina</taxon>
        <taxon>Saccharomycetes</taxon>
        <taxon>Phaffomycetales</taxon>
        <taxon>Phaffomycetaceae</taxon>
        <taxon>Cyberlindnera</taxon>
    </lineage>
</organism>
<evidence type="ECO:0000259" key="2">
    <source>
        <dbReference type="Pfam" id="PF07539"/>
    </source>
</evidence>
<dbReference type="OMA" id="EGLMAMF"/>
<sequence>MKVKSTKSTKRYTFASFKERVDAIKIEPSKKLNRRAFDDAETSHFLSTLERWVEFNRSANFTQFFEAVQPKCQSLPQLIHYRQFIFDQLCESLEKGDSLSLHPLTELLTQFCHDLGPDFMEFYEKTVTLITQMAIRENTSETLEWEFNCLGFIFKYLAKVLTEDLVPTFNLLEPLFHSKEHISRFSAEALSFLLRKTPQKELIKFTEVAFVNIETEDETYVKSIVTLFSESMKSTKGSIHSKFMIMTRSLFNNLNSDRSSSVLCDILLSVLNYGSPEAVEEVYSTIVTINRENLAKDKSYINHYIKVTTVLIFADSGKKIPDWSLITESIDDVIANIDLKTVDDSTCDLIVYLASIFFRNCEIQTLTKFHAKLLHFVSSLQSFFLPFIISILDLCKERTLKYSRSFVQDFINKSWTGNAEAIVFFIQNLEKRELITRNDDQTKFKLSIPSALTNSMLDELRKLSISNSDALYEVYWRLCILSYSSNLDSSVFVGLLDQLNDIQDQSEFKETVISKTISLLSLTGYDPTTEIVLNNFEKLHKNLIFMTCAYNYLKDHKLATADAEKLIALTSNNLITPNHALKTASLQLIRCLANGNDEELITIANQCEIIEQIPLTMANGRDIQLRMRTFAQSFSNLDTMEDLRSEVFLKYLLGMLSVRFSPSWQIVYEVLPSVLHKNRHVVWETLYNFVIGSYKDGQAVFYSGMEDDLIKCDDGWVIIDNRLNTIIGSFKKVISEYLNKEQSILTEVEESYKTEQYPEFMCLHAIAALKKIPELVEKNSKNIVALVLDNSLEDNEDSVSLMNKTERSALLELFVNFKKLKSIPRADELYQRLLTLLSSRTPEIRQISLQCLLNFKNPQVMKYKDTLTNLLDDAAFRDEIQKITSKGEDCVIEDKDEPFIMPLILRIIFGRAQNNNVSGAKKSLNFGAVTVLPQLSPKYVVDFLNIVSERVCNNDVTMDFDTIEADQLSLHMLKRYLGFTNLLGVLIKTLGEKCKEELKITIRPLLQSLVCAELVINSGSTERHVDVIARNIRSSGLKNLLALFDLLNEFSWDEYIEVIYEKVLAPRFVNFETENLQQASSLVKIIVCWSQYKSHLDLLLINDLEPSKKLLSLLPNPKAKPEVISIVLDFCTNIIKKVHNKTKYDGLTKLVSTQVFSSLETILSRITEPHMNAKIIDLLLALVENNYVEDQERRNSLVNVATQMLEKPSAQLSNESKLQVLRTLKALIEEFHGEFQQVQHLYQVSSKFLKFFTNREQRDVLIELFVEIGNKFEDYSRVANYLTELNSFSKRGLAEFDYDRRLDAFREINETTYQELTSLEWLPILNTSLFFLTEVDDLAIKTNASYTLRRFADAFSEKEEADKDMIRLFKDLILSNLRVGIRNKDEAVQTEFITVFAHYVSNIKHVGDFEDLKVLLFNNDDEANFFMNINHIQLHRRQRAIKRLGQVASEISGSNIAYYILPMIEHYAFVSDEKFRNISNETILTIEKLISCVTYKQFMAVFKRYMAGLKEGSETLRDSVNLIVTIAKALLKNVQRAESDESKRMEGIPSEHDILDVQLEQEMIEPLSKILNKRDEETIVFRTPLIEALSCLILCLSHDRIVIILPSVLTKICQILRSRSDELRDAVRKHLGRASRTLGPKYIKFIIKELKTALARGFQIHVLGFTVHSIVSSMEFSHGDLDESASLIMDIIMENTFGGTGQEKEADGYRTSMKEVKHNKSYDLGELLTRVISLSCFNFVVEPIKLLLEERITLKIQNKLDELLRRFSLGIYKNEDSTKQDMLVLCFELFKESEKDFTSHRREPTMKDSEKHFLVQLSSKSQRVVNENSVYVDTFQRLSLELLRTTLNKNPNFINAECLSGFIPFFEVALESENEAVITSALKILEKTIHVDFDSEGDIFKLAARKCLKIIKNFPSTESEIVQSCFKYLSVVIRHREELSLKESSLGYLLVKIQPDLSEQTCQALVFNFLRAVVSKRIMLPEVYEIMDKLREVMVTSHSKERRDMSRSIYFQFLMEYDQGRGRLEKQFKFLVNNLSYPSETGKQSVMELLHLIIQKCGPELLEALSSSFFVALSKVLISETSTKSREMAIALITSIFEKKGTEPFEKFIRGWMNSKNSALLKCSLQLYRIKVKVSGFEAESELDNDVLLNIKETLHTSRSDSEVDVKWELVYTALTCLSHVVEKDVNVFDEELKADVISCLLFPHSWVRLTASRLLCVLLSKKRDFFSDADLQNVSYRVFHQLNAPSIDERLGSQAVKSLTIAMMRWEQNGTLFDNSLRLHSKGDESENEYDEEDAQSTEPEHRMSNWAIKRASAVVRSEKSDLAAKRAGVQFLAMCVQILDVVRLNEVAQDMILPLFTLVENETDDEAKNEVQNLALECMKLIEDKIGVSDYTGHYSKVNQLVLRRRQDRRTKRARLAITAPDKAARRKEKKHERSRIKRKHEKDENGFYHTKKKKHL</sequence>
<dbReference type="InterPro" id="IPR057525">
    <property type="entry name" value="UTP20_C"/>
</dbReference>
<proteinExistence type="predicted"/>
<feature type="domain" description="U3 small nucleolar RNA-associated protein 20 C-terminal" evidence="4">
    <location>
        <begin position="2206"/>
        <end position="2445"/>
    </location>
</feature>
<dbReference type="InterPro" id="IPR011989">
    <property type="entry name" value="ARM-like"/>
</dbReference>
<dbReference type="Pfam" id="PF07539">
    <property type="entry name" value="UTP20_N"/>
    <property type="match status" value="1"/>
</dbReference>
<dbReference type="InterPro" id="IPR046523">
    <property type="entry name" value="UTP20_dom"/>
</dbReference>
<dbReference type="RefSeq" id="XP_020070314.1">
    <property type="nucleotide sequence ID" value="XM_020213361.1"/>
</dbReference>
<feature type="compositionally biased region" description="Basic residues" evidence="1">
    <location>
        <begin position="2427"/>
        <end position="2443"/>
    </location>
</feature>
<dbReference type="Proteomes" id="UP000094389">
    <property type="component" value="Unassembled WGS sequence"/>
</dbReference>
<dbReference type="Pfam" id="PF23099">
    <property type="entry name" value="UTP20_C"/>
    <property type="match status" value="1"/>
</dbReference>
<dbReference type="OrthoDB" id="360653at2759"/>
<reference evidence="5 6" key="1">
    <citation type="journal article" date="2016" name="Proc. Natl. Acad. Sci. U.S.A.">
        <title>Comparative genomics of biotechnologically important yeasts.</title>
        <authorList>
            <person name="Riley R."/>
            <person name="Haridas S."/>
            <person name="Wolfe K.H."/>
            <person name="Lopes M.R."/>
            <person name="Hittinger C.T."/>
            <person name="Goeker M."/>
            <person name="Salamov A.A."/>
            <person name="Wisecaver J.H."/>
            <person name="Long T.M."/>
            <person name="Calvey C.H."/>
            <person name="Aerts A.L."/>
            <person name="Barry K.W."/>
            <person name="Choi C."/>
            <person name="Clum A."/>
            <person name="Coughlan A.Y."/>
            <person name="Deshpande S."/>
            <person name="Douglass A.P."/>
            <person name="Hanson S.J."/>
            <person name="Klenk H.-P."/>
            <person name="LaButti K.M."/>
            <person name="Lapidus A."/>
            <person name="Lindquist E.A."/>
            <person name="Lipzen A.M."/>
            <person name="Meier-Kolthoff J.P."/>
            <person name="Ohm R.A."/>
            <person name="Otillar R.P."/>
            <person name="Pangilinan J.L."/>
            <person name="Peng Y."/>
            <person name="Rokas A."/>
            <person name="Rosa C.A."/>
            <person name="Scheuner C."/>
            <person name="Sibirny A.A."/>
            <person name="Slot J.C."/>
            <person name="Stielow J.B."/>
            <person name="Sun H."/>
            <person name="Kurtzman C.P."/>
            <person name="Blackwell M."/>
            <person name="Grigoriev I.V."/>
            <person name="Jeffries T.W."/>
        </authorList>
    </citation>
    <scope>NUCLEOTIDE SEQUENCE [LARGE SCALE GENOMIC DNA]</scope>
    <source>
        <strain evidence="6">ATCC 18201 / CBS 1600 / BCRC 20928 / JCM 3617 / NBRC 0987 / NRRL Y-1542</strain>
    </source>
</reference>
<name>A0A1E4S197_CYBJN</name>
<dbReference type="GeneID" id="30987757"/>
<dbReference type="InterPro" id="IPR016024">
    <property type="entry name" value="ARM-type_fold"/>
</dbReference>
<evidence type="ECO:0000313" key="6">
    <source>
        <dbReference type="Proteomes" id="UP000094389"/>
    </source>
</evidence>
<gene>
    <name evidence="5" type="ORF">CYBJADRAFT_151340</name>
</gene>
<evidence type="ECO:0000259" key="3">
    <source>
        <dbReference type="Pfam" id="PF20416"/>
    </source>
</evidence>
<feature type="domain" description="U3 small nucleolar RNA-associated protein 20" evidence="3">
    <location>
        <begin position="1574"/>
        <end position="1789"/>
    </location>
</feature>
<dbReference type="InterPro" id="IPR011430">
    <property type="entry name" value="UTP20_N"/>
</dbReference>
<dbReference type="PANTHER" id="PTHR17695">
    <property type="entry name" value="SMALL SUBUNIT PROCESSOME COMPONENT 20 HOMOLOG"/>
    <property type="match status" value="1"/>
</dbReference>
<dbReference type="EMBL" id="KV453931">
    <property type="protein sequence ID" value="ODV73275.1"/>
    <property type="molecule type" value="Genomic_DNA"/>
</dbReference>
<dbReference type="InterPro" id="IPR052575">
    <property type="entry name" value="SSU_processome_comp_20"/>
</dbReference>
<dbReference type="STRING" id="983966.A0A1E4S197"/>
<feature type="region of interest" description="Disordered" evidence="1">
    <location>
        <begin position="2421"/>
        <end position="2459"/>
    </location>
</feature>
<dbReference type="GO" id="GO:0030686">
    <property type="term" value="C:90S preribosome"/>
    <property type="evidence" value="ECO:0007669"/>
    <property type="project" value="TreeGrafter"/>
</dbReference>
<feature type="domain" description="U3 small nucleolar RNA-associated protein 20 N-terminal" evidence="2">
    <location>
        <begin position="803"/>
        <end position="1384"/>
    </location>
</feature>
<dbReference type="Gene3D" id="1.25.10.10">
    <property type="entry name" value="Leucine-rich Repeat Variant"/>
    <property type="match status" value="2"/>
</dbReference>
<keyword evidence="6" id="KW-1185">Reference proteome</keyword>
<dbReference type="Pfam" id="PF20416">
    <property type="entry name" value="UTP20"/>
    <property type="match status" value="1"/>
</dbReference>
<feature type="region of interest" description="Disordered" evidence="1">
    <location>
        <begin position="2284"/>
        <end position="2303"/>
    </location>
</feature>
<evidence type="ECO:0000259" key="4">
    <source>
        <dbReference type="Pfam" id="PF23099"/>
    </source>
</evidence>
<dbReference type="PANTHER" id="PTHR17695:SF11">
    <property type="entry name" value="SMALL SUBUNIT PROCESSOME COMPONENT 20 HOMOLOG"/>
    <property type="match status" value="1"/>
</dbReference>
<dbReference type="SUPFAM" id="SSF48371">
    <property type="entry name" value="ARM repeat"/>
    <property type="match status" value="4"/>
</dbReference>
<evidence type="ECO:0000313" key="5">
    <source>
        <dbReference type="EMBL" id="ODV73275.1"/>
    </source>
</evidence>
<dbReference type="GO" id="GO:0032040">
    <property type="term" value="C:small-subunit processome"/>
    <property type="evidence" value="ECO:0007669"/>
    <property type="project" value="TreeGrafter"/>
</dbReference>
<protein>
    <submittedName>
        <fullName evidence="5">Uncharacterized protein</fullName>
    </submittedName>
</protein>